<feature type="region of interest" description="Disordered" evidence="1">
    <location>
        <begin position="14"/>
        <end position="39"/>
    </location>
</feature>
<name>A0A915KZD4_ROMCU</name>
<proteinExistence type="predicted"/>
<dbReference type="WBParaSite" id="nRc.2.0.1.t44308-RA">
    <property type="protein sequence ID" value="nRc.2.0.1.t44308-RA"/>
    <property type="gene ID" value="nRc.2.0.1.g44308"/>
</dbReference>
<dbReference type="Proteomes" id="UP000887565">
    <property type="component" value="Unplaced"/>
</dbReference>
<keyword evidence="2" id="KW-1185">Reference proteome</keyword>
<dbReference type="AlphaFoldDB" id="A0A915KZD4"/>
<evidence type="ECO:0000313" key="3">
    <source>
        <dbReference type="WBParaSite" id="nRc.2.0.1.t44308-RA"/>
    </source>
</evidence>
<sequence>MLLHYLSENYSQIMSKKASKSTKNGAREEKTRTPDDGVGDLNVIHNVFAGWNLANKLLERINNNDHIKNLDNQLEEEENGIDYRKNKVDQISDRKEFKILTKETIEIEEPKPTKSPEITTKQKTLSRHVALFQK</sequence>
<feature type="compositionally biased region" description="Basic and acidic residues" evidence="1">
    <location>
        <begin position="25"/>
        <end position="35"/>
    </location>
</feature>
<protein>
    <submittedName>
        <fullName evidence="3">Uncharacterized protein</fullName>
    </submittedName>
</protein>
<evidence type="ECO:0000313" key="2">
    <source>
        <dbReference type="Proteomes" id="UP000887565"/>
    </source>
</evidence>
<evidence type="ECO:0000256" key="1">
    <source>
        <dbReference type="SAM" id="MobiDB-lite"/>
    </source>
</evidence>
<reference evidence="3" key="1">
    <citation type="submission" date="2022-11" db="UniProtKB">
        <authorList>
            <consortium name="WormBaseParasite"/>
        </authorList>
    </citation>
    <scope>IDENTIFICATION</scope>
</reference>
<accession>A0A915KZD4</accession>
<organism evidence="2 3">
    <name type="scientific">Romanomermis culicivorax</name>
    <name type="common">Nematode worm</name>
    <dbReference type="NCBI Taxonomy" id="13658"/>
    <lineage>
        <taxon>Eukaryota</taxon>
        <taxon>Metazoa</taxon>
        <taxon>Ecdysozoa</taxon>
        <taxon>Nematoda</taxon>
        <taxon>Enoplea</taxon>
        <taxon>Dorylaimia</taxon>
        <taxon>Mermithida</taxon>
        <taxon>Mermithoidea</taxon>
        <taxon>Mermithidae</taxon>
        <taxon>Romanomermis</taxon>
    </lineage>
</organism>